<keyword evidence="1" id="KW-1133">Transmembrane helix</keyword>
<dbReference type="Proteomes" id="UP000519897">
    <property type="component" value="Unassembled WGS sequence"/>
</dbReference>
<dbReference type="InterPro" id="IPR007820">
    <property type="entry name" value="AbrB_fam"/>
</dbReference>
<evidence type="ECO:0000313" key="3">
    <source>
        <dbReference type="Proteomes" id="UP000519897"/>
    </source>
</evidence>
<dbReference type="AlphaFoldDB" id="A0A7W6PPL8"/>
<feature type="transmembrane region" description="Helical" evidence="1">
    <location>
        <begin position="32"/>
        <end position="48"/>
    </location>
</feature>
<feature type="transmembrane region" description="Helical" evidence="1">
    <location>
        <begin position="260"/>
        <end position="281"/>
    </location>
</feature>
<keyword evidence="1" id="KW-0472">Membrane</keyword>
<feature type="transmembrane region" description="Helical" evidence="1">
    <location>
        <begin position="288"/>
        <end position="310"/>
    </location>
</feature>
<feature type="transmembrane region" description="Helical" evidence="1">
    <location>
        <begin position="173"/>
        <end position="194"/>
    </location>
</feature>
<reference evidence="2 3" key="1">
    <citation type="submission" date="2020-08" db="EMBL/GenBank/DDBJ databases">
        <title>Genomic Encyclopedia of Type Strains, Phase IV (KMG-IV): sequencing the most valuable type-strain genomes for metagenomic binning, comparative biology and taxonomic classification.</title>
        <authorList>
            <person name="Goeker M."/>
        </authorList>
    </citation>
    <scope>NUCLEOTIDE SEQUENCE [LARGE SCALE GENOMIC DNA]</scope>
    <source>
        <strain evidence="2 3">DSM 29514</strain>
    </source>
</reference>
<dbReference type="PANTHER" id="PTHR38457">
    <property type="entry name" value="REGULATOR ABRB-RELATED"/>
    <property type="match status" value="1"/>
</dbReference>
<evidence type="ECO:0008006" key="4">
    <source>
        <dbReference type="Google" id="ProtNLM"/>
    </source>
</evidence>
<sequence>MFSKDIWPVAITAALGSIGALIASALSLPAPYLIGPAALVTLGSLAGLDLKVPHLVRNIAFLSVGLSMGSGVTPEVLSAAQAWPLSFITLAAMSLALLLIVYAVLKAIFRYDPMTSMLAACPGHLSYVLALAAGVKSDLVSVGVIQSVRVLALTLLVPLFVEMSAPIGAPMPVASTTITPLALSIMGAAGFLLGRGLGRLRVPAALLVGGMVVSSTAHLTHLVEGGIPTWLQIPIYVVLGSMIGSRFAGVSLSDLKSACMAGLTVTIIAGVISVAVAMGVSRILGIPLSAALIAFAPGGLETMAAMAIILHADPAYVGTHHIVRLIFLSFLMPAMIAWVRKR</sequence>
<dbReference type="NCBIfam" id="TIGR03082">
    <property type="entry name" value="Gneg_AbrB_dup"/>
    <property type="match status" value="2"/>
</dbReference>
<name>A0A7W6PPL8_9HYPH</name>
<dbReference type="GO" id="GO:0016020">
    <property type="term" value="C:membrane"/>
    <property type="evidence" value="ECO:0007669"/>
    <property type="project" value="InterPro"/>
</dbReference>
<evidence type="ECO:0000313" key="2">
    <source>
        <dbReference type="EMBL" id="MBB4143215.1"/>
    </source>
</evidence>
<proteinExistence type="predicted"/>
<dbReference type="PANTHER" id="PTHR38457:SF1">
    <property type="entry name" value="REGULATOR ABRB-RELATED"/>
    <property type="match status" value="1"/>
</dbReference>
<feature type="transmembrane region" description="Helical" evidence="1">
    <location>
        <begin position="141"/>
        <end position="161"/>
    </location>
</feature>
<accession>A0A7W6PPL8</accession>
<keyword evidence="1" id="KW-0812">Transmembrane</keyword>
<feature type="transmembrane region" description="Helical" evidence="1">
    <location>
        <begin position="85"/>
        <end position="105"/>
    </location>
</feature>
<dbReference type="EMBL" id="JACIEC010000001">
    <property type="protein sequence ID" value="MBB4143215.1"/>
    <property type="molecule type" value="Genomic_DNA"/>
</dbReference>
<feature type="transmembrane region" description="Helical" evidence="1">
    <location>
        <begin position="55"/>
        <end position="73"/>
    </location>
</feature>
<dbReference type="PIRSF" id="PIRSF038991">
    <property type="entry name" value="Protein_AbrB"/>
    <property type="match status" value="1"/>
</dbReference>
<dbReference type="RefSeq" id="WP_165132879.1">
    <property type="nucleotide sequence ID" value="NZ_CP049250.1"/>
</dbReference>
<protein>
    <recommendedName>
        <fullName evidence="4">AbrB family transcriptional regulator</fullName>
    </recommendedName>
</protein>
<comment type="caution">
    <text evidence="2">The sequence shown here is derived from an EMBL/GenBank/DDBJ whole genome shotgun (WGS) entry which is preliminary data.</text>
</comment>
<keyword evidence="3" id="KW-1185">Reference proteome</keyword>
<gene>
    <name evidence="2" type="ORF">GGQ72_001714</name>
</gene>
<feature type="transmembrane region" description="Helical" evidence="1">
    <location>
        <begin position="200"/>
        <end position="223"/>
    </location>
</feature>
<feature type="transmembrane region" description="Helical" evidence="1">
    <location>
        <begin position="7"/>
        <end position="26"/>
    </location>
</feature>
<dbReference type="Pfam" id="PF05145">
    <property type="entry name" value="AbrB"/>
    <property type="match status" value="1"/>
</dbReference>
<dbReference type="GO" id="GO:0010468">
    <property type="term" value="P:regulation of gene expression"/>
    <property type="evidence" value="ECO:0007669"/>
    <property type="project" value="InterPro"/>
</dbReference>
<feature type="transmembrane region" description="Helical" evidence="1">
    <location>
        <begin position="322"/>
        <end position="339"/>
    </location>
</feature>
<evidence type="ECO:0000256" key="1">
    <source>
        <dbReference type="SAM" id="Phobius"/>
    </source>
</evidence>
<organism evidence="2 3">
    <name type="scientific">Rhizobium rhizoryzae</name>
    <dbReference type="NCBI Taxonomy" id="451876"/>
    <lineage>
        <taxon>Bacteria</taxon>
        <taxon>Pseudomonadati</taxon>
        <taxon>Pseudomonadota</taxon>
        <taxon>Alphaproteobacteria</taxon>
        <taxon>Hyphomicrobiales</taxon>
        <taxon>Rhizobiaceae</taxon>
        <taxon>Rhizobium/Agrobacterium group</taxon>
        <taxon>Rhizobium</taxon>
    </lineage>
</organism>
<dbReference type="InterPro" id="IPR017516">
    <property type="entry name" value="AbrB_dup"/>
</dbReference>